<organism evidence="3 4">
    <name type="scientific">Actinoplanes flavus</name>
    <dbReference type="NCBI Taxonomy" id="2820290"/>
    <lineage>
        <taxon>Bacteria</taxon>
        <taxon>Bacillati</taxon>
        <taxon>Actinomycetota</taxon>
        <taxon>Actinomycetes</taxon>
        <taxon>Micromonosporales</taxon>
        <taxon>Micromonosporaceae</taxon>
        <taxon>Actinoplanes</taxon>
    </lineage>
</organism>
<name>A0ABS3V0K9_9ACTN</name>
<accession>A0ABS3V0K9</accession>
<gene>
    <name evidence="3" type="ORF">J5X75_43435</name>
</gene>
<feature type="transmembrane region" description="Helical" evidence="2">
    <location>
        <begin position="44"/>
        <end position="65"/>
    </location>
</feature>
<feature type="transmembrane region" description="Helical" evidence="2">
    <location>
        <begin position="71"/>
        <end position="95"/>
    </location>
</feature>
<dbReference type="Proteomes" id="UP000679690">
    <property type="component" value="Unassembled WGS sequence"/>
</dbReference>
<keyword evidence="4" id="KW-1185">Reference proteome</keyword>
<dbReference type="EMBL" id="JAGFNS010000065">
    <property type="protein sequence ID" value="MBO3744364.1"/>
    <property type="molecule type" value="Genomic_DNA"/>
</dbReference>
<dbReference type="InterPro" id="IPR057702">
    <property type="entry name" value="DUF7942"/>
</dbReference>
<dbReference type="Pfam" id="PF25637">
    <property type="entry name" value="DUF7942"/>
    <property type="match status" value="1"/>
</dbReference>
<feature type="region of interest" description="Disordered" evidence="1">
    <location>
        <begin position="102"/>
        <end position="122"/>
    </location>
</feature>
<proteinExistence type="predicted"/>
<reference evidence="3 4" key="1">
    <citation type="submission" date="2021-03" db="EMBL/GenBank/DDBJ databases">
        <title>Actinoplanes flavus sp. nov., a novel actinomycete isolated from Coconut Palm rhizosphere soil.</title>
        <authorList>
            <person name="Luo X."/>
        </authorList>
    </citation>
    <scope>NUCLEOTIDE SEQUENCE [LARGE SCALE GENOMIC DNA]</scope>
    <source>
        <strain evidence="3 4">NEAU-H7</strain>
    </source>
</reference>
<evidence type="ECO:0000313" key="3">
    <source>
        <dbReference type="EMBL" id="MBO3744364.1"/>
    </source>
</evidence>
<protein>
    <recommendedName>
        <fullName evidence="5">Phage holin family protein</fullName>
    </recommendedName>
</protein>
<sequence length="122" mass="12828">MKIVRWFVGSWLSRIYLALVTAVTLEAVVSLLTWDHEVPNYSDIIPTALTLPGSAIGAILAILPIPYNFWAMWLSSVVVGALANAAALNGLVALVRRLTTKAKGSGAIAAESGPKVGQSGAR</sequence>
<evidence type="ECO:0000256" key="2">
    <source>
        <dbReference type="SAM" id="Phobius"/>
    </source>
</evidence>
<feature type="transmembrane region" description="Helical" evidence="2">
    <location>
        <begin position="15"/>
        <end position="32"/>
    </location>
</feature>
<evidence type="ECO:0008006" key="5">
    <source>
        <dbReference type="Google" id="ProtNLM"/>
    </source>
</evidence>
<comment type="caution">
    <text evidence="3">The sequence shown here is derived from an EMBL/GenBank/DDBJ whole genome shotgun (WGS) entry which is preliminary data.</text>
</comment>
<keyword evidence="2" id="KW-0812">Transmembrane</keyword>
<evidence type="ECO:0000256" key="1">
    <source>
        <dbReference type="SAM" id="MobiDB-lite"/>
    </source>
</evidence>
<dbReference type="RefSeq" id="WP_208473593.1">
    <property type="nucleotide sequence ID" value="NZ_JAGFNS010000065.1"/>
</dbReference>
<dbReference type="NCBIfam" id="NF046119">
    <property type="entry name" value="memb_SCO4225"/>
    <property type="match status" value="1"/>
</dbReference>
<evidence type="ECO:0000313" key="4">
    <source>
        <dbReference type="Proteomes" id="UP000679690"/>
    </source>
</evidence>
<keyword evidence="2" id="KW-1133">Transmembrane helix</keyword>
<keyword evidence="2" id="KW-0472">Membrane</keyword>